<dbReference type="PANTHER" id="PTHR35008:SF4">
    <property type="entry name" value="BLL4482 PROTEIN"/>
    <property type="match status" value="1"/>
</dbReference>
<sequence length="318" mass="34895">MGKMRLNLMGIAGAILSCSFAVGSLAATYPKVPNPSAKYPSGELGKMVKLGEDIIMHTNTNPLTKDLVGNKLTCTNCHLNGGKTKALGTFIGTALSFPAYSKREKTVQTLQDRINNCFMRSMDGKRPIIDTKASIAMAAYVTWLSEGLPIKMNPKKPVNPYYTNLWPNKKLNPVIKSATHKNYVRGKEIYEGRCSSCHGADGQGVGSFPPLWGKNSYNSGAGMSKIGKMATWVLYNMPLGNTNLSEKDAVDVSIYVDAQPHSDFELTEHLLPRAEMGYYNSKVLHERHNVRSNFAKPWGLDIDAIRGDHKIKGTAINP</sequence>
<evidence type="ECO:0000256" key="3">
    <source>
        <dbReference type="ARBA" id="ARBA00023004"/>
    </source>
</evidence>
<keyword evidence="2" id="KW-0479">Metal-binding</keyword>
<name>A0A3B0VL12_9ZZZZ</name>
<protein>
    <submittedName>
        <fullName evidence="5">Cytochrome c family protein</fullName>
    </submittedName>
</protein>
<dbReference type="InterPro" id="IPR009056">
    <property type="entry name" value="Cyt_c-like_dom"/>
</dbReference>
<dbReference type="PANTHER" id="PTHR35008">
    <property type="entry name" value="BLL4482 PROTEIN-RELATED"/>
    <property type="match status" value="1"/>
</dbReference>
<keyword evidence="3" id="KW-0408">Iron</keyword>
<accession>A0A3B0VL12</accession>
<dbReference type="PROSITE" id="PS51007">
    <property type="entry name" value="CYTC"/>
    <property type="match status" value="1"/>
</dbReference>
<keyword evidence="1" id="KW-0349">Heme</keyword>
<dbReference type="SUPFAM" id="SSF46626">
    <property type="entry name" value="Cytochrome c"/>
    <property type="match status" value="2"/>
</dbReference>
<gene>
    <name evidence="5" type="ORF">MNBD_DELTA04-1164</name>
</gene>
<reference evidence="5" key="1">
    <citation type="submission" date="2018-06" db="EMBL/GenBank/DDBJ databases">
        <authorList>
            <person name="Zhirakovskaya E."/>
        </authorList>
    </citation>
    <scope>NUCLEOTIDE SEQUENCE</scope>
</reference>
<feature type="domain" description="Cytochrome c" evidence="4">
    <location>
        <begin position="181"/>
        <end position="260"/>
    </location>
</feature>
<evidence type="ECO:0000259" key="4">
    <source>
        <dbReference type="PROSITE" id="PS51007"/>
    </source>
</evidence>
<organism evidence="5">
    <name type="scientific">hydrothermal vent metagenome</name>
    <dbReference type="NCBI Taxonomy" id="652676"/>
    <lineage>
        <taxon>unclassified sequences</taxon>
        <taxon>metagenomes</taxon>
        <taxon>ecological metagenomes</taxon>
    </lineage>
</organism>
<evidence type="ECO:0000256" key="1">
    <source>
        <dbReference type="ARBA" id="ARBA00022617"/>
    </source>
</evidence>
<evidence type="ECO:0000256" key="2">
    <source>
        <dbReference type="ARBA" id="ARBA00022723"/>
    </source>
</evidence>
<proteinExistence type="predicted"/>
<dbReference type="PROSITE" id="PS51257">
    <property type="entry name" value="PROKAR_LIPOPROTEIN"/>
    <property type="match status" value="1"/>
</dbReference>
<dbReference type="EMBL" id="UOEY01000119">
    <property type="protein sequence ID" value="VAW41230.1"/>
    <property type="molecule type" value="Genomic_DNA"/>
</dbReference>
<evidence type="ECO:0000313" key="5">
    <source>
        <dbReference type="EMBL" id="VAW41230.1"/>
    </source>
</evidence>
<dbReference type="GO" id="GO:0020037">
    <property type="term" value="F:heme binding"/>
    <property type="evidence" value="ECO:0007669"/>
    <property type="project" value="InterPro"/>
</dbReference>
<dbReference type="InterPro" id="IPR051459">
    <property type="entry name" value="Cytochrome_c-type_DH"/>
</dbReference>
<dbReference type="GO" id="GO:0046872">
    <property type="term" value="F:metal ion binding"/>
    <property type="evidence" value="ECO:0007669"/>
    <property type="project" value="UniProtKB-KW"/>
</dbReference>
<dbReference type="GO" id="GO:0009055">
    <property type="term" value="F:electron transfer activity"/>
    <property type="evidence" value="ECO:0007669"/>
    <property type="project" value="InterPro"/>
</dbReference>
<dbReference type="Gene3D" id="1.10.760.10">
    <property type="entry name" value="Cytochrome c-like domain"/>
    <property type="match status" value="2"/>
</dbReference>
<dbReference type="Pfam" id="PF21342">
    <property type="entry name" value="SoxA-TsdA_cyt-c"/>
    <property type="match status" value="1"/>
</dbReference>
<dbReference type="Pfam" id="PF00034">
    <property type="entry name" value="Cytochrom_C"/>
    <property type="match status" value="1"/>
</dbReference>
<dbReference type="InterPro" id="IPR036909">
    <property type="entry name" value="Cyt_c-like_dom_sf"/>
</dbReference>
<dbReference type="AlphaFoldDB" id="A0A3B0VL12"/>